<dbReference type="GO" id="GO:0071949">
    <property type="term" value="F:FAD binding"/>
    <property type="evidence" value="ECO:0007669"/>
    <property type="project" value="TreeGrafter"/>
</dbReference>
<dbReference type="FunFam" id="3.50.50.60:FF:000203">
    <property type="entry name" value="Related to sulfide:quinone oxidoreductase, mitochondrial"/>
    <property type="match status" value="1"/>
</dbReference>
<feature type="domain" description="FAD/NAD(P)-binding" evidence="1">
    <location>
        <begin position="42"/>
        <end position="156"/>
    </location>
</feature>
<organism evidence="2 3">
    <name type="scientific">Pyrenophora seminiperda CCB06</name>
    <dbReference type="NCBI Taxonomy" id="1302712"/>
    <lineage>
        <taxon>Eukaryota</taxon>
        <taxon>Fungi</taxon>
        <taxon>Dikarya</taxon>
        <taxon>Ascomycota</taxon>
        <taxon>Pezizomycotina</taxon>
        <taxon>Dothideomycetes</taxon>
        <taxon>Pleosporomycetidae</taxon>
        <taxon>Pleosporales</taxon>
        <taxon>Pleosporineae</taxon>
        <taxon>Pleosporaceae</taxon>
        <taxon>Pyrenophora</taxon>
    </lineage>
</organism>
<evidence type="ECO:0000313" key="3">
    <source>
        <dbReference type="Proteomes" id="UP000265663"/>
    </source>
</evidence>
<dbReference type="GO" id="GO:0005739">
    <property type="term" value="C:mitochondrion"/>
    <property type="evidence" value="ECO:0007669"/>
    <property type="project" value="TreeGrafter"/>
</dbReference>
<dbReference type="InterPro" id="IPR015904">
    <property type="entry name" value="Sulphide_quinone_reductase"/>
</dbReference>
<reference evidence="2 3" key="1">
    <citation type="journal article" date="2014" name="PLoS ONE">
        <title>De novo Genome Assembly of the Fungal Plant Pathogen Pyrenophora semeniperda.</title>
        <authorList>
            <person name="Soliai M.M."/>
            <person name="Meyer S.E."/>
            <person name="Udall J.A."/>
            <person name="Elzinga D.E."/>
            <person name="Hermansen R.A."/>
            <person name="Bodily P.M."/>
            <person name="Hart A.A."/>
            <person name="Coleman C.E."/>
        </authorList>
    </citation>
    <scope>NUCLEOTIDE SEQUENCE [LARGE SCALE GENOMIC DNA]</scope>
    <source>
        <strain evidence="2 3">CCB06</strain>
        <tissue evidence="2">Mycelium</tissue>
    </source>
</reference>
<dbReference type="PANTHER" id="PTHR10632:SF2">
    <property type="entry name" value="SULFIDE:QUINONE OXIDOREDUCTASE, MITOCHONDRIAL"/>
    <property type="match status" value="1"/>
</dbReference>
<dbReference type="PANTHER" id="PTHR10632">
    <property type="entry name" value="SULFIDE:QUINONE OXIDOREDUCTASE"/>
    <property type="match status" value="1"/>
</dbReference>
<protein>
    <submittedName>
        <fullName evidence="2">Sulfide quinone reductase</fullName>
    </submittedName>
</protein>
<dbReference type="InterPro" id="IPR023753">
    <property type="entry name" value="FAD/NAD-binding_dom"/>
</dbReference>
<proteinExistence type="predicted"/>
<dbReference type="Pfam" id="PF07992">
    <property type="entry name" value="Pyr_redox_2"/>
    <property type="match status" value="1"/>
</dbReference>
<dbReference type="SUPFAM" id="SSF51905">
    <property type="entry name" value="FAD/NAD(P)-binding domain"/>
    <property type="match status" value="2"/>
</dbReference>
<dbReference type="EMBL" id="KE747818">
    <property type="protein sequence ID" value="RMZ69289.1"/>
    <property type="molecule type" value="Genomic_DNA"/>
</dbReference>
<dbReference type="GO" id="GO:0070221">
    <property type="term" value="P:sulfide oxidation, using sulfide:quinone oxidoreductase"/>
    <property type="evidence" value="ECO:0007669"/>
    <property type="project" value="TreeGrafter"/>
</dbReference>
<name>A0A3M7M4H5_9PLEO</name>
<dbReference type="OrthoDB" id="5376590at2759"/>
<keyword evidence="3" id="KW-1185">Reference proteome</keyword>
<evidence type="ECO:0000259" key="1">
    <source>
        <dbReference type="Pfam" id="PF07992"/>
    </source>
</evidence>
<dbReference type="GO" id="GO:0070224">
    <property type="term" value="F:sulfide:quinone oxidoreductase activity"/>
    <property type="evidence" value="ECO:0007669"/>
    <property type="project" value="TreeGrafter"/>
</dbReference>
<gene>
    <name evidence="2" type="ORF">GMOD_00006025</name>
</gene>
<accession>A0A3M7M4H5</accession>
<dbReference type="AlphaFoldDB" id="A0A3M7M4H5"/>
<dbReference type="InterPro" id="IPR036188">
    <property type="entry name" value="FAD/NAD-bd_sf"/>
</dbReference>
<dbReference type="Proteomes" id="UP000265663">
    <property type="component" value="Unassembled WGS sequence"/>
</dbReference>
<dbReference type="Gene3D" id="3.50.50.60">
    <property type="entry name" value="FAD/NAD(P)-binding domain"/>
    <property type="match status" value="2"/>
</dbReference>
<evidence type="ECO:0000313" key="2">
    <source>
        <dbReference type="EMBL" id="RMZ69289.1"/>
    </source>
</evidence>
<sequence length="456" mass="50608">MHVLRNRIAFTQSIIVRKCSTTTSVRHFASVSPPITTTRNHKVVVVGSGSAGIALSHQLLRKGNFSKDDIAIVDPATWHHYQPGWTMVGGGLKRKEDMKRPLHSLIEPRLEFYNKSVAIINPKENHLLLGDGDRIGYEQLILAPGVKIDYDSVKGLSEAMANPDSLVASIYSYDYCDKVFRNIQRIKQGEALFTQPAGVVKCAGAPQKIMWLALDHWRRAGAYNAVPSQSGIRVTFATGLPTMFGVAKYSNVLNELREKRGVTGLFNHNLVSIDSSNKIATFERAGGSNSQEKIHRRYDFLHVAPRNVPHAFVQQSGLGDAAGFVDVDAHTLRHRAFSNVWALGDAASLPTSKTVAAITSQAPALTHNVLRGLEGKEADALYDGYTSCPLLTGDKEVLLAEFKYGGVPKETFGEWFGIDQAVPRRAFYHLKKDFFPWVYDRWHVKGRWGGPTGWIW</sequence>